<keyword evidence="1" id="KW-0472">Membrane</keyword>
<keyword evidence="1" id="KW-1133">Transmembrane helix</keyword>
<dbReference type="EMBL" id="MAAO01000002">
    <property type="protein sequence ID" value="OUR99688.1"/>
    <property type="molecule type" value="Genomic_DNA"/>
</dbReference>
<accession>A0A1Y5FC42</accession>
<comment type="caution">
    <text evidence="2">The sequence shown here is derived from an EMBL/GenBank/DDBJ whole genome shotgun (WGS) entry which is preliminary data.</text>
</comment>
<reference evidence="3" key="1">
    <citation type="journal article" date="2017" name="Proc. Natl. Acad. Sci. U.S.A.">
        <title>Simulation of Deepwater Horizon oil plume reveals substrate specialization within a complex community of hydrocarbon-degraders.</title>
        <authorList>
            <person name="Hu P."/>
            <person name="Dubinsky E.A."/>
            <person name="Probst A.J."/>
            <person name="Wang J."/>
            <person name="Sieber C.M.K."/>
            <person name="Tom L.M."/>
            <person name="Gardinali P."/>
            <person name="Banfield J.F."/>
            <person name="Atlas R.M."/>
            <person name="Andersen G.L."/>
        </authorList>
    </citation>
    <scope>NUCLEOTIDE SEQUENCE [LARGE SCALE GENOMIC DNA]</scope>
</reference>
<organism evidence="2 3">
    <name type="scientific">Halobacteriovorax marinus</name>
    <dbReference type="NCBI Taxonomy" id="97084"/>
    <lineage>
        <taxon>Bacteria</taxon>
        <taxon>Pseudomonadati</taxon>
        <taxon>Bdellovibrionota</taxon>
        <taxon>Bacteriovoracia</taxon>
        <taxon>Bacteriovoracales</taxon>
        <taxon>Halobacteriovoraceae</taxon>
        <taxon>Halobacteriovorax</taxon>
    </lineage>
</organism>
<feature type="transmembrane region" description="Helical" evidence="1">
    <location>
        <begin position="5"/>
        <end position="25"/>
    </location>
</feature>
<gene>
    <name evidence="2" type="ORF">A9Q84_01295</name>
</gene>
<evidence type="ECO:0000256" key="1">
    <source>
        <dbReference type="SAM" id="Phobius"/>
    </source>
</evidence>
<keyword evidence="1" id="KW-0812">Transmembrane</keyword>
<protein>
    <submittedName>
        <fullName evidence="2">DUF445 domain-containing protein</fullName>
    </submittedName>
</protein>
<dbReference type="AlphaFoldDB" id="A0A1Y5FC42"/>
<dbReference type="Proteomes" id="UP000196531">
    <property type="component" value="Unassembled WGS sequence"/>
</dbReference>
<evidence type="ECO:0000313" key="3">
    <source>
        <dbReference type="Proteomes" id="UP000196531"/>
    </source>
</evidence>
<feature type="transmembrane region" description="Helical" evidence="1">
    <location>
        <begin position="31"/>
        <end position="50"/>
    </location>
</feature>
<dbReference type="PANTHER" id="PTHR38568">
    <property type="entry name" value="DUF445 DOMAIN-CONTAINING PROTEIN-RELATED"/>
    <property type="match status" value="1"/>
</dbReference>
<sequence length="232" mass="26129">MNKSLLTNGLSIALIGVGYITPMYSHEVKTMGLYSFSGAITNWLAIHMLFEKIPFLYGSGIITERFEEFKEGIRNMIMNQFFTQENFEKFLSENKSSLIQIEEESIFEAIDFDKIFVKLKGAITESSFGPMLAMFGGEEALEPLKPHFEAKFKESIAEIIEDEKFIDSLMKGSEGNSSLSDSVSEIVNSRLDELTPLMVKEIIQEMIREHLGWLVVWGGVFGALIGLVTTLI</sequence>
<proteinExistence type="predicted"/>
<feature type="transmembrane region" description="Helical" evidence="1">
    <location>
        <begin position="211"/>
        <end position="231"/>
    </location>
</feature>
<name>A0A1Y5FC42_9BACT</name>
<evidence type="ECO:0000313" key="2">
    <source>
        <dbReference type="EMBL" id="OUR99688.1"/>
    </source>
</evidence>
<dbReference type="PANTHER" id="PTHR38568:SF1">
    <property type="entry name" value="DUF445 DOMAIN-CONTAINING PROTEIN"/>
    <property type="match status" value="1"/>
</dbReference>